<dbReference type="Proteomes" id="UP000887579">
    <property type="component" value="Unplaced"/>
</dbReference>
<evidence type="ECO:0000313" key="2">
    <source>
        <dbReference type="WBParaSite" id="ES5_v2.g7442.t1"/>
    </source>
</evidence>
<organism evidence="1 2">
    <name type="scientific">Panagrolaimus sp. ES5</name>
    <dbReference type="NCBI Taxonomy" id="591445"/>
    <lineage>
        <taxon>Eukaryota</taxon>
        <taxon>Metazoa</taxon>
        <taxon>Ecdysozoa</taxon>
        <taxon>Nematoda</taxon>
        <taxon>Chromadorea</taxon>
        <taxon>Rhabditida</taxon>
        <taxon>Tylenchina</taxon>
        <taxon>Panagrolaimomorpha</taxon>
        <taxon>Panagrolaimoidea</taxon>
        <taxon>Panagrolaimidae</taxon>
        <taxon>Panagrolaimus</taxon>
    </lineage>
</organism>
<protein>
    <submittedName>
        <fullName evidence="2">DEAD/DEAH box helicase</fullName>
    </submittedName>
</protein>
<evidence type="ECO:0000313" key="1">
    <source>
        <dbReference type="Proteomes" id="UP000887579"/>
    </source>
</evidence>
<name>A0AC34GSD2_9BILA</name>
<sequence>MSSAPSNASNDIDNVNLHELATSITPVRANIMSEFADVEIFMISIDSLFLELLAHEYHNFDLGGQTLVLATQFERFVGAIDKVNGKFKLVYFEQLHELYQEESMLSYLFSFFLLYIKKSKYGKDVKVFKSPFDSEWIKFLSDVTPSFMAISIDGPVKELVKEQSQFKTYLASIVIQLMTFRIPSVYLAGFEISFTECVCYRTFSPLNMTPSLEKQIPSPSQVASKDKFSKKQDFLASVIKGIQAKSDNFEALCAAALLSSLVADKRAGKRRYWTKFEQSGKAPSNDDRRKIITALKNSLDTLEPDSVDFDLADLWDGRMILIIYNAILEKKTPILPVRLQEEFSRLHGVAGLKISLAADTDDLLLEPPETTDSEFSDIKLPEVSSAITNIFSEDAIKKIDVLKLPKEKRQEIVYEKVFRDGLKWQFKDVIPKLVNPDDKPVTAWELKKYNRSRQMLSRWMQGFSDSLEGGRNDLLVDFSRTPRLPTVQEVKEAKNDKKEKDTKPKKGGGGKPGAKGAVSKKDAILEANRLQQVKKQIEADKGKIEFAVSVKTNVIARLEDTLHRLELDESKALCCYRLVLTYYDEYVSIIDSFKNVEEKQAWSVDLVAKVKDCFQKHWKHLEDKQQEKINEIWQSLGFETTTKRFNKALSLETNMIDYQLYHGGRLIDILSDPQKDERVTGFHPDKWQRSMLDVVDKNESALIVAPTSAGKTFVSYYCIEKILRQSNDDVVIYVAPSKALINQVCGSVYARFRNKPMVNGRTLFGTLALDYSDSLAICQVLVTIPEALEQLLLSPDKDSQEFISRVKYVILDEVHCINALHDGHFIEHIFLLIRCPFLALSATIGNQETFHSWLQRTEEFKTKDISHKRDVHLITYSERWSELELAMQRLEVSDLKSYRNDDKIFGREHSDEMEEADPYQLAPPVQELSENQKTLLKYFMPYSVFKPEKIRMFGIPDDQLLTARQIVELYTVMSKVDVKVKNELDPCKFFKYKPGSSERVWLTRADLRNLEKQLKNHFLDWLYNDKEKTAKIFKEFDTEVHQELEKRDNLVDMNHVSKHNISNLIQHMMDNTMIPALCFNENRDVCEELAIRVFNDLQAREDEYKESADFKKKFNLKAEEKFEKQKKRKRDETDEDKKKRGPKDEEDDLPKEDDADPFAIQRLKMKEALARFKLVGRVTDDDLFTKTVERLVSRSSKVPSTRMLLKLFERGIGVHHDGFNNIERGAVEILFRSGHLGIVFSTSTLALGMNMPCKTVVFGIDTPDLTPLQFRQMSGRAGRRGFDHSGSVVFMAIPSSKVRRLLTASLSMLRGNVPFTTSYLLRLLAYVNGEDSTSTAPVITRDTKASKKVKKEIDITDVTSVDMRIKAALTVLENSLDLHSCSEEERPHAKNFLKHYALFSIYLFRRMQLINDEGRLNGFARFAVSLGNFEPGNLLFIHILQNGCLHRLIKQRHDAEISSEVINDELVFILAHIFTNLPISNSLTESLKDVEEKPYLKPLPEDIKKSVDEYNNMVNEYIFNGVRLASGDGHVYDSAFDVTGKLAESHEISTHNLVPPFKKNFELSNLVPFAAHEEKDHRGRKININSYAIDFWKAPSRKRLVTFNKLAVDEIWSLIRHFYRALTSITNGLHKIARPNDPLLIQMVVIQEEYGEKFHSAFDMIKKK</sequence>
<accession>A0AC34GSD2</accession>
<reference evidence="2" key="1">
    <citation type="submission" date="2022-11" db="UniProtKB">
        <authorList>
            <consortium name="WormBaseParasite"/>
        </authorList>
    </citation>
    <scope>IDENTIFICATION</scope>
</reference>
<dbReference type="WBParaSite" id="ES5_v2.g7442.t1">
    <property type="protein sequence ID" value="ES5_v2.g7442.t1"/>
    <property type="gene ID" value="ES5_v2.g7442"/>
</dbReference>
<proteinExistence type="predicted"/>